<protein>
    <recommendedName>
        <fullName evidence="4">ABC transporter permease</fullName>
    </recommendedName>
</protein>
<feature type="transmembrane region" description="Helical" evidence="1">
    <location>
        <begin position="20"/>
        <end position="39"/>
    </location>
</feature>
<sequence>MLNHLLKKIIKSGAGRMRYILAMAGLGIALLLILAAIQLQTNYNTLLHGNNVQDSIANFLVVNKIVSDNNAGKTQLSEEEIEGLKNQNFIDAVGIVTPSRFKVSASGGSSLPFYTDMFFESVPDNFLDIESKDWQWNEQSQFIPIVIPNMFLDLYNFGFASSQNLPQLSHDLIKQIPIQLNIQTAAGNKTYFARVVGFSDRISSILVPQTFMDWANEHFATEAPKGASRVIIRTKDPSNPQLTDYLKQHNLVTDSDKTRFSKYRKVVSYVVSVSWFTGVAMFMFALLVFSLFIELTIASCKEEIKLLITLGSSPKQLKHFLMKQFFPANVLIMVVVLIVMSGLQLLLQHFLLSQNMIISSFLSPITVASAILVLFVLWLVHRRTLGRQIKA</sequence>
<evidence type="ECO:0000313" key="3">
    <source>
        <dbReference type="Proteomes" id="UP000266118"/>
    </source>
</evidence>
<evidence type="ECO:0000256" key="1">
    <source>
        <dbReference type="SAM" id="Phobius"/>
    </source>
</evidence>
<name>A0A386HRL4_9BACT</name>
<reference evidence="2 3" key="1">
    <citation type="submission" date="2018-09" db="EMBL/GenBank/DDBJ databases">
        <title>Arachidicoccus sp. nov., a bacterium isolated from soil.</title>
        <authorList>
            <person name="Weon H.-Y."/>
            <person name="Kwon S.-W."/>
            <person name="Lee S.A."/>
        </authorList>
    </citation>
    <scope>NUCLEOTIDE SEQUENCE [LARGE SCALE GENOMIC DNA]</scope>
    <source>
        <strain evidence="2 3">KIS59-12</strain>
    </source>
</reference>
<keyword evidence="1" id="KW-1133">Transmembrane helix</keyword>
<evidence type="ECO:0008006" key="4">
    <source>
        <dbReference type="Google" id="ProtNLM"/>
    </source>
</evidence>
<dbReference type="OrthoDB" id="1011751at2"/>
<dbReference type="AlphaFoldDB" id="A0A386HRL4"/>
<keyword evidence="3" id="KW-1185">Reference proteome</keyword>
<gene>
    <name evidence="2" type="ORF">D6B99_13840</name>
</gene>
<keyword evidence="1" id="KW-0812">Transmembrane</keyword>
<proteinExistence type="predicted"/>
<dbReference type="EMBL" id="CP032489">
    <property type="protein sequence ID" value="AYD48587.1"/>
    <property type="molecule type" value="Genomic_DNA"/>
</dbReference>
<feature type="transmembrane region" description="Helical" evidence="1">
    <location>
        <begin position="357"/>
        <end position="380"/>
    </location>
</feature>
<dbReference type="Proteomes" id="UP000266118">
    <property type="component" value="Chromosome"/>
</dbReference>
<feature type="transmembrane region" description="Helical" evidence="1">
    <location>
        <begin position="266"/>
        <end position="293"/>
    </location>
</feature>
<keyword evidence="1" id="KW-0472">Membrane</keyword>
<evidence type="ECO:0000313" key="2">
    <source>
        <dbReference type="EMBL" id="AYD48587.1"/>
    </source>
</evidence>
<accession>A0A386HRL4</accession>
<organism evidence="2 3">
    <name type="scientific">Arachidicoccus soli</name>
    <dbReference type="NCBI Taxonomy" id="2341117"/>
    <lineage>
        <taxon>Bacteria</taxon>
        <taxon>Pseudomonadati</taxon>
        <taxon>Bacteroidota</taxon>
        <taxon>Chitinophagia</taxon>
        <taxon>Chitinophagales</taxon>
        <taxon>Chitinophagaceae</taxon>
        <taxon>Arachidicoccus</taxon>
    </lineage>
</organism>
<dbReference type="KEGG" id="ark:D6B99_13840"/>
<feature type="transmembrane region" description="Helical" evidence="1">
    <location>
        <begin position="325"/>
        <end position="351"/>
    </location>
</feature>